<proteinExistence type="predicted"/>
<dbReference type="GO" id="GO:0003700">
    <property type="term" value="F:DNA-binding transcription factor activity"/>
    <property type="evidence" value="ECO:0007669"/>
    <property type="project" value="InterPro"/>
</dbReference>
<dbReference type="PANTHER" id="PTHR34580">
    <property type="match status" value="1"/>
</dbReference>
<dbReference type="Pfam" id="PF08279">
    <property type="entry name" value="HTH_11"/>
    <property type="match status" value="1"/>
</dbReference>
<evidence type="ECO:0000256" key="1">
    <source>
        <dbReference type="ARBA" id="ARBA00023015"/>
    </source>
</evidence>
<evidence type="ECO:0000256" key="2">
    <source>
        <dbReference type="ARBA" id="ARBA00023163"/>
    </source>
</evidence>
<dbReference type="RefSeq" id="WP_062834519.1">
    <property type="nucleotide sequence ID" value="NZ_BCNV01000001.1"/>
</dbReference>
<dbReference type="Proteomes" id="UP000069697">
    <property type="component" value="Unassembled WGS sequence"/>
</dbReference>
<dbReference type="InterPro" id="IPR057727">
    <property type="entry name" value="WCX_dom"/>
</dbReference>
<dbReference type="PROSITE" id="PS52050">
    <property type="entry name" value="WYL"/>
    <property type="match status" value="1"/>
</dbReference>
<dbReference type="PANTHER" id="PTHR34580:SF1">
    <property type="entry name" value="PROTEIN PAFC"/>
    <property type="match status" value="1"/>
</dbReference>
<name>A0A100VLC6_PAEAM</name>
<dbReference type="EMBL" id="BCNV01000001">
    <property type="protein sequence ID" value="GAS81881.1"/>
    <property type="molecule type" value="Genomic_DNA"/>
</dbReference>
<accession>A0A100VLC6</accession>
<evidence type="ECO:0000313" key="5">
    <source>
        <dbReference type="Proteomes" id="UP000069697"/>
    </source>
</evidence>
<dbReference type="Pfam" id="PF13280">
    <property type="entry name" value="WYL"/>
    <property type="match status" value="1"/>
</dbReference>
<protein>
    <submittedName>
        <fullName evidence="4">Transcriptional regulator</fullName>
    </submittedName>
</protein>
<dbReference type="InterPro" id="IPR028349">
    <property type="entry name" value="PafC-like"/>
</dbReference>
<dbReference type="PROSITE" id="PS51000">
    <property type="entry name" value="HTH_DEOR_2"/>
    <property type="match status" value="1"/>
</dbReference>
<gene>
    <name evidence="4" type="ORF">PAHA3_1955</name>
</gene>
<dbReference type="InterPro" id="IPR013196">
    <property type="entry name" value="HTH_11"/>
</dbReference>
<dbReference type="InterPro" id="IPR026881">
    <property type="entry name" value="WYL_dom"/>
</dbReference>
<dbReference type="InterPro" id="IPR036390">
    <property type="entry name" value="WH_DNA-bd_sf"/>
</dbReference>
<keyword evidence="2" id="KW-0804">Transcription</keyword>
<dbReference type="InterPro" id="IPR051534">
    <property type="entry name" value="CBASS_pafABC_assoc_protein"/>
</dbReference>
<feature type="domain" description="HTH deoR-type" evidence="3">
    <location>
        <begin position="3"/>
        <end position="58"/>
    </location>
</feature>
<dbReference type="AlphaFoldDB" id="A0A100VLC6"/>
<dbReference type="InterPro" id="IPR001034">
    <property type="entry name" value="DeoR_HTH"/>
</dbReference>
<dbReference type="Gene3D" id="1.10.10.10">
    <property type="entry name" value="Winged helix-like DNA-binding domain superfamily/Winged helix DNA-binding domain"/>
    <property type="match status" value="1"/>
</dbReference>
<organism evidence="4 5">
    <name type="scientific">Paenibacillus amylolyticus</name>
    <dbReference type="NCBI Taxonomy" id="1451"/>
    <lineage>
        <taxon>Bacteria</taxon>
        <taxon>Bacillati</taxon>
        <taxon>Bacillota</taxon>
        <taxon>Bacilli</taxon>
        <taxon>Bacillales</taxon>
        <taxon>Paenibacillaceae</taxon>
        <taxon>Paenibacillus</taxon>
    </lineage>
</organism>
<dbReference type="InterPro" id="IPR036388">
    <property type="entry name" value="WH-like_DNA-bd_sf"/>
</dbReference>
<dbReference type="PIRSF" id="PIRSF016838">
    <property type="entry name" value="PafC"/>
    <property type="match status" value="1"/>
</dbReference>
<dbReference type="SUPFAM" id="SSF46785">
    <property type="entry name" value="Winged helix' DNA-binding domain"/>
    <property type="match status" value="1"/>
</dbReference>
<comment type="caution">
    <text evidence="4">The sequence shown here is derived from an EMBL/GenBank/DDBJ whole genome shotgun (WGS) entry which is preliminary data.</text>
</comment>
<reference evidence="4 5" key="1">
    <citation type="journal article" date="2016" name="Genome Announc.">
        <title>Draft Genome Sequence of Paenibacillus amylolyticus Heshi-A3, Isolated from Fermented Rice Bran in a Japanese Fermented Seafood Dish.</title>
        <authorList>
            <person name="Akuzawa S."/>
            <person name="Nagaoka J."/>
            <person name="Kanekatsu M."/>
            <person name="Kubota E."/>
            <person name="Ohtake R."/>
            <person name="Suzuki T."/>
            <person name="Kanesaki Y."/>
        </authorList>
    </citation>
    <scope>NUCLEOTIDE SEQUENCE [LARGE SCALE GENOMIC DNA]</scope>
    <source>
        <strain evidence="4 5">Heshi-A3</strain>
    </source>
</reference>
<keyword evidence="1" id="KW-0805">Transcription regulation</keyword>
<reference evidence="5" key="2">
    <citation type="submission" date="2016-01" db="EMBL/GenBank/DDBJ databases">
        <title>Draft Genome Sequence of Paenibacillus amylolyticus Heshi-A3 that Was Isolated from Fermented Rice Bran with Aging Salted Mackerel, Which Was Named Heshiko as Traditional Fermented Seafood in Japan.</title>
        <authorList>
            <person name="Akuzawa S."/>
            <person name="Nakagawa J."/>
            <person name="Kanekatsu T."/>
            <person name="Kubota E."/>
            <person name="Ohtake R."/>
            <person name="Suzuki T."/>
            <person name="Kanesaki Y."/>
        </authorList>
    </citation>
    <scope>NUCLEOTIDE SEQUENCE [LARGE SCALE GENOMIC DNA]</scope>
    <source>
        <strain evidence="5">Heshi-A3</strain>
    </source>
</reference>
<sequence>MQKTSRQLGIVLELQHRKMVKAEELAERFETSIRTIYRDIQTLNEAGVPVIGLPGIGYSLMEGYFLPPISFTSEEALTLLMGTEFIEQRFDERYSHSARSSRAKIEAILPKSIRTDADRVRESIRLLYKEEPDIGAREKAHIETLREALLARKKIRFTHHKRYKDATNNGETSRSAAPLGLVLVDGGWILIAQCDLRQDIRHFRVSRMSDLSIMDEHYQVPEDFRLHEYQPKDDRTVRIRARFDTKIADKVKESNLYYMEEAHLHDEGYDVTFRVREMEELLQWILGWGSEVVIIEPESFKSRVKEEIELMLKRY</sequence>
<dbReference type="Pfam" id="PF25583">
    <property type="entry name" value="WCX"/>
    <property type="match status" value="1"/>
</dbReference>
<evidence type="ECO:0000259" key="3">
    <source>
        <dbReference type="PROSITE" id="PS51000"/>
    </source>
</evidence>
<evidence type="ECO:0000313" key="4">
    <source>
        <dbReference type="EMBL" id="GAS81881.1"/>
    </source>
</evidence>